<evidence type="ECO:0000313" key="2">
    <source>
        <dbReference type="EMBL" id="VAX05738.1"/>
    </source>
</evidence>
<evidence type="ECO:0000259" key="1">
    <source>
        <dbReference type="Pfam" id="PF13655"/>
    </source>
</evidence>
<reference evidence="2" key="1">
    <citation type="submission" date="2018-06" db="EMBL/GenBank/DDBJ databases">
        <authorList>
            <person name="Zhirakovskaya E."/>
        </authorList>
    </citation>
    <scope>NUCLEOTIDE SEQUENCE</scope>
</reference>
<accession>A0A3B1B2S7</accession>
<dbReference type="AlphaFoldDB" id="A0A3B1B2S7"/>
<feature type="non-terminal residue" evidence="2">
    <location>
        <position position="63"/>
    </location>
</feature>
<protein>
    <recommendedName>
        <fullName evidence="1">Reverse transcriptase N-terminal domain-containing protein</fullName>
    </recommendedName>
</protein>
<dbReference type="EMBL" id="UOFV01000549">
    <property type="protein sequence ID" value="VAX05738.1"/>
    <property type="molecule type" value="Genomic_DNA"/>
</dbReference>
<dbReference type="Pfam" id="PF13655">
    <property type="entry name" value="RVT_N"/>
    <property type="match status" value="1"/>
</dbReference>
<gene>
    <name evidence="2" type="ORF">MNBD_GAMMA19-113</name>
</gene>
<organism evidence="2">
    <name type="scientific">hydrothermal vent metagenome</name>
    <dbReference type="NCBI Taxonomy" id="652676"/>
    <lineage>
        <taxon>unclassified sequences</taxon>
        <taxon>metagenomes</taxon>
        <taxon>ecological metagenomes</taxon>
    </lineage>
</organism>
<feature type="domain" description="Reverse transcriptase N-terminal" evidence="1">
    <location>
        <begin position="18"/>
        <end position="63"/>
    </location>
</feature>
<sequence length="63" mass="7457">MSSIYILQAAQCHHSDLWLNLDWKRCHDVVMSLQNRIVKSVRNGAWRKAKRLCYLLTHSFSAR</sequence>
<name>A0A3B1B2S7_9ZZZZ</name>
<proteinExistence type="predicted"/>
<dbReference type="InterPro" id="IPR025960">
    <property type="entry name" value="RVT_N"/>
</dbReference>